<evidence type="ECO:0000256" key="1">
    <source>
        <dbReference type="ARBA" id="ARBA00004305"/>
    </source>
</evidence>
<sequence>MKITLLFSKKHLPYCKNNTFFKSVITRYASTGISKFSSGSVTNEIKKDIEEYWRDKINLHKYNDTDNGKQKFYVLSMFPYPSGILHMGHVRVYTISDTVARFYRMKGYNVLHPMGWDAFGLPAENAAIEKSISPATWTYNNIKNMKEQLNAMNLSFDWDREFATCDPEYYKWTQELFLMLFENGLVYRKESFVNWDPIDETVLAEEQVDENNYSWRSGAKVQKKLLNQWFIRTTAFAKTLLEGLDDPTLKEWKDVKKIQQNWIRKCNGTSFELQLIGNIPNYPKTLNVWTNCPEFIEHAKFVAISPNSLLNRSEYCQDVAEGIKVIDAKVLNPFNGNELPIFVTDKLPFEEFRDTYLGIPAASMDDYQFSERVGIEYQRHSLRNYEEQQLKLTEVLSKARKWKIGGYAVSSRLQDWLISRQRYWGTPIPIVHCSNCGIQPVPRDQLPVALPDLSFSSVSKKCTLSMAKDWLNTSCPKCGGQAIRESDTMDTFVDSSWYYLRYIDPKNKEEMFSVDKAKTTFPVDLYVGGKEHAMLHLYYARFMSHFLHSEGLLPSQEPFKQLLVQGMVCGMTYQVQSTGKYLRADEVEEKDRKYIEKISKEPVIASWEKMSKSKHNGVDPVEVLNEYGIDTTRLFILADHAPTSDKYWSKETMPGILNWQERLWRTVKSFTDYRNSVNLEELHAEPTDPKFTKDDDYMFDSRNYFLKTATFNIIESQQLSVAISRMQGLTNSLRKVSTECMNKSREYERALAVQIIMLAPFAPHFASELWSAFCAAKHHLISEDEVDLDTDVMEQKWPEIDKNYNMTLEVRVNSALVTKIKVPKYELDKLSLEAALDLTENSRDVQKRLKNRKIIESKLLSREGCDSKIFISTEKLSKSIAT</sequence>
<dbReference type="NCBIfam" id="TIGR00396">
    <property type="entry name" value="leuS_bact"/>
    <property type="match status" value="1"/>
</dbReference>
<dbReference type="SUPFAM" id="SSF52374">
    <property type="entry name" value="Nucleotidylyl transferase"/>
    <property type="match status" value="1"/>
</dbReference>
<evidence type="ECO:0000256" key="4">
    <source>
        <dbReference type="ARBA" id="ARBA00022598"/>
    </source>
</evidence>
<dbReference type="PRINTS" id="PR00985">
    <property type="entry name" value="TRNASYNTHLEU"/>
</dbReference>
<dbReference type="KEGG" id="ccal:108629749"/>
<protein>
    <recommendedName>
        <fullName evidence="3">leucine--tRNA ligase</fullName>
        <ecNumber evidence="3">6.1.1.4</ecNumber>
    </recommendedName>
    <alternativeName>
        <fullName evidence="9">Leucyl-tRNA synthetase</fullName>
    </alternativeName>
</protein>
<dbReference type="InterPro" id="IPR009080">
    <property type="entry name" value="tRNAsynth_Ia_anticodon-bd"/>
</dbReference>
<dbReference type="GO" id="GO:0002161">
    <property type="term" value="F:aminoacyl-tRNA deacylase activity"/>
    <property type="evidence" value="ECO:0007669"/>
    <property type="project" value="InterPro"/>
</dbReference>
<proteinExistence type="inferred from homology"/>
<comment type="subcellular location">
    <subcellularLocation>
        <location evidence="1">Mitochondrion matrix</location>
    </subcellularLocation>
</comment>
<reference evidence="15" key="1">
    <citation type="submission" date="2025-08" db="UniProtKB">
        <authorList>
            <consortium name="RefSeq"/>
        </authorList>
    </citation>
    <scope>IDENTIFICATION</scope>
    <source>
        <tissue evidence="15">Whole body</tissue>
    </source>
</reference>
<evidence type="ECO:0000313" key="15">
    <source>
        <dbReference type="RefSeq" id="XP_017888077.1"/>
    </source>
</evidence>
<gene>
    <name evidence="15" type="primary">LOC108629749</name>
</gene>
<keyword evidence="7 11" id="KW-0648">Protein biosynthesis</keyword>
<evidence type="ECO:0000256" key="11">
    <source>
        <dbReference type="RuleBase" id="RU363035"/>
    </source>
</evidence>
<dbReference type="Gene3D" id="3.40.50.620">
    <property type="entry name" value="HUPs"/>
    <property type="match status" value="2"/>
</dbReference>
<dbReference type="GO" id="GO:0004823">
    <property type="term" value="F:leucine-tRNA ligase activity"/>
    <property type="evidence" value="ECO:0007669"/>
    <property type="project" value="UniProtKB-EC"/>
</dbReference>
<evidence type="ECO:0000256" key="2">
    <source>
        <dbReference type="ARBA" id="ARBA00005594"/>
    </source>
</evidence>
<dbReference type="CTD" id="38581"/>
<dbReference type="InterPro" id="IPR013155">
    <property type="entry name" value="M/V/L/I-tRNA-synth_anticd-bd"/>
</dbReference>
<evidence type="ECO:0000256" key="5">
    <source>
        <dbReference type="ARBA" id="ARBA00022741"/>
    </source>
</evidence>
<dbReference type="GO" id="GO:0032543">
    <property type="term" value="P:mitochondrial translation"/>
    <property type="evidence" value="ECO:0007669"/>
    <property type="project" value="TreeGrafter"/>
</dbReference>
<keyword evidence="14" id="KW-1185">Reference proteome</keyword>
<keyword evidence="8 11" id="KW-0030">Aminoacyl-tRNA synthetase</keyword>
<feature type="domain" description="Aminoacyl-tRNA synthetase class Ia" evidence="12">
    <location>
        <begin position="608"/>
        <end position="640"/>
    </location>
</feature>
<feature type="domain" description="Aminoacyl-tRNA synthetase class Ia" evidence="12">
    <location>
        <begin position="51"/>
        <end position="265"/>
    </location>
</feature>
<dbReference type="GeneID" id="108629749"/>
<dbReference type="Proteomes" id="UP000694925">
    <property type="component" value="Unplaced"/>
</dbReference>
<dbReference type="FunFam" id="3.40.50.620:FF:000003">
    <property type="entry name" value="Leucine--tRNA ligase"/>
    <property type="match status" value="1"/>
</dbReference>
<comment type="similarity">
    <text evidence="2 11">Belongs to the class-I aminoacyl-tRNA synthetase family.</text>
</comment>
<accession>A0AAJ7NC86</accession>
<evidence type="ECO:0000259" key="12">
    <source>
        <dbReference type="Pfam" id="PF00133"/>
    </source>
</evidence>
<dbReference type="Pfam" id="PF00133">
    <property type="entry name" value="tRNA-synt_1"/>
    <property type="match status" value="3"/>
</dbReference>
<comment type="catalytic activity">
    <reaction evidence="10">
        <text>tRNA(Leu) + L-leucine + ATP = L-leucyl-tRNA(Leu) + AMP + diphosphate</text>
        <dbReference type="Rhea" id="RHEA:11688"/>
        <dbReference type="Rhea" id="RHEA-COMP:9613"/>
        <dbReference type="Rhea" id="RHEA-COMP:9622"/>
        <dbReference type="ChEBI" id="CHEBI:30616"/>
        <dbReference type="ChEBI" id="CHEBI:33019"/>
        <dbReference type="ChEBI" id="CHEBI:57427"/>
        <dbReference type="ChEBI" id="CHEBI:78442"/>
        <dbReference type="ChEBI" id="CHEBI:78494"/>
        <dbReference type="ChEBI" id="CHEBI:456215"/>
        <dbReference type="EC" id="6.1.1.4"/>
    </reaction>
</comment>
<dbReference type="CDD" id="cd00812">
    <property type="entry name" value="LeuRS_core"/>
    <property type="match status" value="1"/>
</dbReference>
<dbReference type="GO" id="GO:0006429">
    <property type="term" value="P:leucyl-tRNA aminoacylation"/>
    <property type="evidence" value="ECO:0007669"/>
    <property type="project" value="InterPro"/>
</dbReference>
<dbReference type="Pfam" id="PF08264">
    <property type="entry name" value="Anticodon_1"/>
    <property type="match status" value="1"/>
</dbReference>
<evidence type="ECO:0000256" key="8">
    <source>
        <dbReference type="ARBA" id="ARBA00023146"/>
    </source>
</evidence>
<evidence type="ECO:0000313" key="14">
    <source>
        <dbReference type="Proteomes" id="UP000694925"/>
    </source>
</evidence>
<dbReference type="RefSeq" id="XP_017888077.1">
    <property type="nucleotide sequence ID" value="XM_018032588.2"/>
</dbReference>
<dbReference type="FunFam" id="3.40.50.620:FF:000100">
    <property type="entry name" value="probable leucine--tRNA ligase, mitochondrial"/>
    <property type="match status" value="1"/>
</dbReference>
<dbReference type="Gene3D" id="1.10.730.10">
    <property type="entry name" value="Isoleucyl-tRNA Synthetase, Domain 1"/>
    <property type="match status" value="2"/>
</dbReference>
<dbReference type="PANTHER" id="PTHR43740">
    <property type="entry name" value="LEUCYL-TRNA SYNTHETASE"/>
    <property type="match status" value="1"/>
</dbReference>
<name>A0AAJ7NC86_9HYME</name>
<dbReference type="InterPro" id="IPR002302">
    <property type="entry name" value="Leu-tRNA-ligase"/>
</dbReference>
<evidence type="ECO:0000256" key="7">
    <source>
        <dbReference type="ARBA" id="ARBA00022917"/>
    </source>
</evidence>
<keyword evidence="4 11" id="KW-0436">Ligase</keyword>
<feature type="domain" description="Aminoacyl-tRNA synthetase class Ia" evidence="12">
    <location>
        <begin position="412"/>
        <end position="569"/>
    </location>
</feature>
<dbReference type="PROSITE" id="PS00178">
    <property type="entry name" value="AA_TRNA_LIGASE_I"/>
    <property type="match status" value="1"/>
</dbReference>
<evidence type="ECO:0000256" key="3">
    <source>
        <dbReference type="ARBA" id="ARBA00013164"/>
    </source>
</evidence>
<dbReference type="PANTHER" id="PTHR43740:SF2">
    <property type="entry name" value="LEUCINE--TRNA LIGASE, MITOCHONDRIAL"/>
    <property type="match status" value="1"/>
</dbReference>
<dbReference type="GO" id="GO:0005759">
    <property type="term" value="C:mitochondrial matrix"/>
    <property type="evidence" value="ECO:0007669"/>
    <property type="project" value="UniProtKB-SubCell"/>
</dbReference>
<feature type="domain" description="Methionyl/Valyl/Leucyl/Isoleucyl-tRNA synthetase anticodon-binding" evidence="13">
    <location>
        <begin position="714"/>
        <end position="818"/>
    </location>
</feature>
<dbReference type="InterPro" id="IPR002300">
    <property type="entry name" value="aa-tRNA-synth_Ia"/>
</dbReference>
<dbReference type="SUPFAM" id="SSF50677">
    <property type="entry name" value="ValRS/IleRS/LeuRS editing domain"/>
    <property type="match status" value="1"/>
</dbReference>
<dbReference type="AlphaFoldDB" id="A0AAJ7NC86"/>
<dbReference type="InterPro" id="IPR009008">
    <property type="entry name" value="Val/Leu/Ile-tRNA-synth_edit"/>
</dbReference>
<organism evidence="14 15">
    <name type="scientific">Ceratina calcarata</name>
    <dbReference type="NCBI Taxonomy" id="156304"/>
    <lineage>
        <taxon>Eukaryota</taxon>
        <taxon>Metazoa</taxon>
        <taxon>Ecdysozoa</taxon>
        <taxon>Arthropoda</taxon>
        <taxon>Hexapoda</taxon>
        <taxon>Insecta</taxon>
        <taxon>Pterygota</taxon>
        <taxon>Neoptera</taxon>
        <taxon>Endopterygota</taxon>
        <taxon>Hymenoptera</taxon>
        <taxon>Apocrita</taxon>
        <taxon>Aculeata</taxon>
        <taxon>Apoidea</taxon>
        <taxon>Anthophila</taxon>
        <taxon>Apidae</taxon>
        <taxon>Ceratina</taxon>
        <taxon>Zadontomerus</taxon>
    </lineage>
</organism>
<keyword evidence="6 11" id="KW-0067">ATP-binding</keyword>
<evidence type="ECO:0000259" key="13">
    <source>
        <dbReference type="Pfam" id="PF08264"/>
    </source>
</evidence>
<dbReference type="SUPFAM" id="SSF47323">
    <property type="entry name" value="Anticodon-binding domain of a subclass of class I aminoacyl-tRNA synthetases"/>
    <property type="match status" value="1"/>
</dbReference>
<evidence type="ECO:0000256" key="9">
    <source>
        <dbReference type="ARBA" id="ARBA00030520"/>
    </source>
</evidence>
<evidence type="ECO:0000256" key="10">
    <source>
        <dbReference type="ARBA" id="ARBA00047469"/>
    </source>
</evidence>
<dbReference type="EC" id="6.1.1.4" evidence="3"/>
<keyword evidence="5 11" id="KW-0547">Nucleotide-binding</keyword>
<evidence type="ECO:0000256" key="6">
    <source>
        <dbReference type="ARBA" id="ARBA00022840"/>
    </source>
</evidence>
<dbReference type="FunFam" id="1.10.730.10:FF:000002">
    <property type="entry name" value="Leucine--tRNA ligase"/>
    <property type="match status" value="1"/>
</dbReference>
<dbReference type="InterPro" id="IPR014729">
    <property type="entry name" value="Rossmann-like_a/b/a_fold"/>
</dbReference>
<dbReference type="GO" id="GO:0005524">
    <property type="term" value="F:ATP binding"/>
    <property type="evidence" value="ECO:0007669"/>
    <property type="project" value="UniProtKB-KW"/>
</dbReference>
<dbReference type="InterPro" id="IPR001412">
    <property type="entry name" value="aa-tRNA-synth_I_CS"/>
</dbReference>